<keyword evidence="1" id="KW-0812">Transmembrane</keyword>
<dbReference type="AlphaFoldDB" id="A0A6C0E9P1"/>
<evidence type="ECO:0000256" key="1">
    <source>
        <dbReference type="SAM" id="Phobius"/>
    </source>
</evidence>
<organism evidence="2">
    <name type="scientific">viral metagenome</name>
    <dbReference type="NCBI Taxonomy" id="1070528"/>
    <lineage>
        <taxon>unclassified sequences</taxon>
        <taxon>metagenomes</taxon>
        <taxon>organismal metagenomes</taxon>
    </lineage>
</organism>
<keyword evidence="1" id="KW-0472">Membrane</keyword>
<feature type="transmembrane region" description="Helical" evidence="1">
    <location>
        <begin position="12"/>
        <end position="28"/>
    </location>
</feature>
<dbReference type="EMBL" id="MN739752">
    <property type="protein sequence ID" value="QHT24969.1"/>
    <property type="molecule type" value="Genomic_DNA"/>
</dbReference>
<evidence type="ECO:0000313" key="2">
    <source>
        <dbReference type="EMBL" id="QHT24969.1"/>
    </source>
</evidence>
<sequence length="75" mass="8230">MVMKEFLENDVGSGIVSIILGIGLAALFQKACKDNNCIIIKGPAYKDIKDKIYIHDGKCYTYKPESATCPSKKST</sequence>
<keyword evidence="1" id="KW-1133">Transmembrane helix</keyword>
<proteinExistence type="predicted"/>
<accession>A0A6C0E9P1</accession>
<name>A0A6C0E9P1_9ZZZZ</name>
<reference evidence="2" key="1">
    <citation type="journal article" date="2020" name="Nature">
        <title>Giant virus diversity and host interactions through global metagenomics.</title>
        <authorList>
            <person name="Schulz F."/>
            <person name="Roux S."/>
            <person name="Paez-Espino D."/>
            <person name="Jungbluth S."/>
            <person name="Walsh D.A."/>
            <person name="Denef V.J."/>
            <person name="McMahon K.D."/>
            <person name="Konstantinidis K.T."/>
            <person name="Eloe-Fadrosh E.A."/>
            <person name="Kyrpides N.C."/>
            <person name="Woyke T."/>
        </authorList>
    </citation>
    <scope>NUCLEOTIDE SEQUENCE</scope>
    <source>
        <strain evidence="2">GVMAG-M-3300023179-150</strain>
    </source>
</reference>
<protein>
    <submittedName>
        <fullName evidence="2">Uncharacterized protein</fullName>
    </submittedName>
</protein>